<evidence type="ECO:0000256" key="4">
    <source>
        <dbReference type="ARBA" id="ARBA00022989"/>
    </source>
</evidence>
<comment type="caution">
    <text evidence="8">The sequence shown here is derived from an EMBL/GenBank/DDBJ whole genome shotgun (WGS) entry which is preliminary data.</text>
</comment>
<dbReference type="PANTHER" id="PTHR43791:SF100">
    <property type="entry name" value="SUGAR TRANSPORTER"/>
    <property type="match status" value="1"/>
</dbReference>
<feature type="domain" description="Major facilitator superfamily (MFS) profile" evidence="7">
    <location>
        <begin position="1"/>
        <end position="243"/>
    </location>
</feature>
<feature type="transmembrane region" description="Helical" evidence="6">
    <location>
        <begin position="136"/>
        <end position="162"/>
    </location>
</feature>
<evidence type="ECO:0000256" key="6">
    <source>
        <dbReference type="SAM" id="Phobius"/>
    </source>
</evidence>
<dbReference type="Pfam" id="PF07690">
    <property type="entry name" value="MFS_1"/>
    <property type="match status" value="1"/>
</dbReference>
<feature type="transmembrane region" description="Helical" evidence="6">
    <location>
        <begin position="192"/>
        <end position="211"/>
    </location>
</feature>
<dbReference type="GO" id="GO:0022857">
    <property type="term" value="F:transmembrane transporter activity"/>
    <property type="evidence" value="ECO:0007669"/>
    <property type="project" value="InterPro"/>
</dbReference>
<feature type="transmembrane region" description="Helical" evidence="6">
    <location>
        <begin position="70"/>
        <end position="91"/>
    </location>
</feature>
<dbReference type="PROSITE" id="PS50850">
    <property type="entry name" value="MFS"/>
    <property type="match status" value="1"/>
</dbReference>
<evidence type="ECO:0000313" key="9">
    <source>
        <dbReference type="Proteomes" id="UP000321157"/>
    </source>
</evidence>
<feature type="transmembrane region" description="Helical" evidence="6">
    <location>
        <begin position="6"/>
        <end position="22"/>
    </location>
</feature>
<proteinExistence type="predicted"/>
<dbReference type="EMBL" id="BJXX01000165">
    <property type="protein sequence ID" value="GEN36046.1"/>
    <property type="molecule type" value="Genomic_DNA"/>
</dbReference>
<dbReference type="InterPro" id="IPR036259">
    <property type="entry name" value="MFS_trans_sf"/>
</dbReference>
<gene>
    <name evidence="8" type="ORF">ADA01nite_35060</name>
</gene>
<comment type="subcellular location">
    <subcellularLocation>
        <location evidence="1">Cell membrane</location>
        <topology evidence="1">Multi-pass membrane protein</topology>
    </subcellularLocation>
</comment>
<sequence length="254" mass="27846">MFILEGIPAIILGVVVVFYLNNRPADAKWLSKEESDWLEGELSAERQLSSQINKVSKLDMLKDSKVWKLALLYFSVYTAIYGLSFWIPTIIKTLSANATTNLQIGWLAMIPSLVGIPSIILIGWNSDRTHAHKLHLIVCCIIALIGFIGCGFSESVFMMVLMLTITSAGLYGFTGCFFAYMTFFFTESTAPVGIALVNSFAALGGFVGPMILGTVAFTSGMFILSGLLAISIVTMLTLKLIKNQDENEEVIQKC</sequence>
<name>A0A511VAS9_9BACL</name>
<dbReference type="Proteomes" id="UP000321157">
    <property type="component" value="Unassembled WGS sequence"/>
</dbReference>
<dbReference type="InterPro" id="IPR011701">
    <property type="entry name" value="MFS"/>
</dbReference>
<accession>A0A511VAS9</accession>
<evidence type="ECO:0000256" key="3">
    <source>
        <dbReference type="ARBA" id="ARBA00022692"/>
    </source>
</evidence>
<feature type="transmembrane region" description="Helical" evidence="6">
    <location>
        <begin position="217"/>
        <end position="238"/>
    </location>
</feature>
<feature type="transmembrane region" description="Helical" evidence="6">
    <location>
        <begin position="168"/>
        <end position="185"/>
    </location>
</feature>
<reference evidence="8 9" key="1">
    <citation type="submission" date="2019-07" db="EMBL/GenBank/DDBJ databases">
        <title>Whole genome shotgun sequence of Aneurinibacillus danicus NBRC 102444.</title>
        <authorList>
            <person name="Hosoyama A."/>
            <person name="Uohara A."/>
            <person name="Ohji S."/>
            <person name="Ichikawa N."/>
        </authorList>
    </citation>
    <scope>NUCLEOTIDE SEQUENCE [LARGE SCALE GENOMIC DNA]</scope>
    <source>
        <strain evidence="8 9">NBRC 102444</strain>
    </source>
</reference>
<evidence type="ECO:0000313" key="8">
    <source>
        <dbReference type="EMBL" id="GEN36046.1"/>
    </source>
</evidence>
<organism evidence="8 9">
    <name type="scientific">Aneurinibacillus danicus</name>
    <dbReference type="NCBI Taxonomy" id="267746"/>
    <lineage>
        <taxon>Bacteria</taxon>
        <taxon>Bacillati</taxon>
        <taxon>Bacillota</taxon>
        <taxon>Bacilli</taxon>
        <taxon>Bacillales</taxon>
        <taxon>Paenibacillaceae</taxon>
        <taxon>Aneurinibacillus group</taxon>
        <taxon>Aneurinibacillus</taxon>
    </lineage>
</organism>
<keyword evidence="2" id="KW-0813">Transport</keyword>
<keyword evidence="9" id="KW-1185">Reference proteome</keyword>
<evidence type="ECO:0000256" key="5">
    <source>
        <dbReference type="ARBA" id="ARBA00023136"/>
    </source>
</evidence>
<evidence type="ECO:0000256" key="1">
    <source>
        <dbReference type="ARBA" id="ARBA00004651"/>
    </source>
</evidence>
<keyword evidence="3 6" id="KW-0812">Transmembrane</keyword>
<dbReference type="AlphaFoldDB" id="A0A511VAS9"/>
<protein>
    <recommendedName>
        <fullName evidence="7">Major facilitator superfamily (MFS) profile domain-containing protein</fullName>
    </recommendedName>
</protein>
<dbReference type="SUPFAM" id="SSF103473">
    <property type="entry name" value="MFS general substrate transporter"/>
    <property type="match status" value="1"/>
</dbReference>
<dbReference type="GO" id="GO:0005886">
    <property type="term" value="C:plasma membrane"/>
    <property type="evidence" value="ECO:0007669"/>
    <property type="project" value="UniProtKB-SubCell"/>
</dbReference>
<keyword evidence="5 6" id="KW-0472">Membrane</keyword>
<keyword evidence="4 6" id="KW-1133">Transmembrane helix</keyword>
<evidence type="ECO:0000259" key="7">
    <source>
        <dbReference type="PROSITE" id="PS50850"/>
    </source>
</evidence>
<dbReference type="Gene3D" id="1.20.1250.20">
    <property type="entry name" value="MFS general substrate transporter like domains"/>
    <property type="match status" value="1"/>
</dbReference>
<dbReference type="PANTHER" id="PTHR43791">
    <property type="entry name" value="PERMEASE-RELATED"/>
    <property type="match status" value="1"/>
</dbReference>
<feature type="transmembrane region" description="Helical" evidence="6">
    <location>
        <begin position="103"/>
        <end position="124"/>
    </location>
</feature>
<evidence type="ECO:0000256" key="2">
    <source>
        <dbReference type="ARBA" id="ARBA00022448"/>
    </source>
</evidence>
<dbReference type="InterPro" id="IPR020846">
    <property type="entry name" value="MFS_dom"/>
</dbReference>